<dbReference type="Gene3D" id="1.10.357.10">
    <property type="entry name" value="Tetracycline Repressor, domain 2"/>
    <property type="match status" value="1"/>
</dbReference>
<dbReference type="GO" id="GO:0003700">
    <property type="term" value="F:DNA-binding transcription factor activity"/>
    <property type="evidence" value="ECO:0007669"/>
    <property type="project" value="TreeGrafter"/>
</dbReference>
<evidence type="ECO:0000256" key="2">
    <source>
        <dbReference type="PROSITE-ProRule" id="PRU00335"/>
    </source>
</evidence>
<evidence type="ECO:0000259" key="3">
    <source>
        <dbReference type="PROSITE" id="PS50977"/>
    </source>
</evidence>
<dbReference type="Pfam" id="PF00440">
    <property type="entry name" value="TetR_N"/>
    <property type="match status" value="1"/>
</dbReference>
<sequence length="174" mass="18270">MAAFTDYGYDGVGVRDIAQGAGVTAMLVNRYFGSKEGLFAEAVDAALAEKGILTDAMLNNERGTDELAHDIAAALVAQTAPAAPVLSGFLILLRSAGNARAAEILRDKVERHFEAPLTRLLPGIHPAQRAALLLSLIAGFQLMRQVMGNRALTAADGALLTAQLTAQLKLLMSA</sequence>
<keyword evidence="1 2" id="KW-0238">DNA-binding</keyword>
<dbReference type="OrthoDB" id="9809772at2"/>
<dbReference type="PROSITE" id="PS50977">
    <property type="entry name" value="HTH_TETR_2"/>
    <property type="match status" value="1"/>
</dbReference>
<dbReference type="InterPro" id="IPR009057">
    <property type="entry name" value="Homeodomain-like_sf"/>
</dbReference>
<comment type="caution">
    <text evidence="4">The sequence shown here is derived from an EMBL/GenBank/DDBJ whole genome shotgun (WGS) entry which is preliminary data.</text>
</comment>
<dbReference type="SUPFAM" id="SSF46689">
    <property type="entry name" value="Homeodomain-like"/>
    <property type="match status" value="1"/>
</dbReference>
<dbReference type="InterPro" id="IPR041678">
    <property type="entry name" value="TetR_C_16"/>
</dbReference>
<dbReference type="Pfam" id="PF17920">
    <property type="entry name" value="TetR_C_16"/>
    <property type="match status" value="1"/>
</dbReference>
<dbReference type="PANTHER" id="PTHR30055:SF235">
    <property type="entry name" value="TRANSCRIPTIONAL REGULATORY PROTEIN"/>
    <property type="match status" value="1"/>
</dbReference>
<feature type="DNA-binding region" description="H-T-H motif" evidence="2">
    <location>
        <begin position="13"/>
        <end position="32"/>
    </location>
</feature>
<dbReference type="InterPro" id="IPR001647">
    <property type="entry name" value="HTH_TetR"/>
</dbReference>
<dbReference type="InterPro" id="IPR036271">
    <property type="entry name" value="Tet_transcr_reg_TetR-rel_C_sf"/>
</dbReference>
<evidence type="ECO:0000313" key="5">
    <source>
        <dbReference type="Proteomes" id="UP000297729"/>
    </source>
</evidence>
<dbReference type="InterPro" id="IPR050109">
    <property type="entry name" value="HTH-type_TetR-like_transc_reg"/>
</dbReference>
<name>A0A4Y9SK12_9BURK</name>
<dbReference type="Proteomes" id="UP000297729">
    <property type="component" value="Unassembled WGS sequence"/>
</dbReference>
<dbReference type="PANTHER" id="PTHR30055">
    <property type="entry name" value="HTH-TYPE TRANSCRIPTIONAL REGULATOR RUTR"/>
    <property type="match status" value="1"/>
</dbReference>
<dbReference type="GO" id="GO:0000976">
    <property type="term" value="F:transcription cis-regulatory region binding"/>
    <property type="evidence" value="ECO:0007669"/>
    <property type="project" value="TreeGrafter"/>
</dbReference>
<evidence type="ECO:0000313" key="4">
    <source>
        <dbReference type="EMBL" id="TFW26538.1"/>
    </source>
</evidence>
<feature type="domain" description="HTH tetR-type" evidence="3">
    <location>
        <begin position="1"/>
        <end position="50"/>
    </location>
</feature>
<dbReference type="EMBL" id="SPVG01000078">
    <property type="protein sequence ID" value="TFW26538.1"/>
    <property type="molecule type" value="Genomic_DNA"/>
</dbReference>
<evidence type="ECO:0000256" key="1">
    <source>
        <dbReference type="ARBA" id="ARBA00023125"/>
    </source>
</evidence>
<dbReference type="SUPFAM" id="SSF48498">
    <property type="entry name" value="Tetracyclin repressor-like, C-terminal domain"/>
    <property type="match status" value="1"/>
</dbReference>
<protein>
    <submittedName>
        <fullName evidence="4">TetR/AcrR family transcriptional regulator</fullName>
    </submittedName>
</protein>
<gene>
    <name evidence="4" type="ORF">E4L98_08465</name>
</gene>
<proteinExistence type="predicted"/>
<dbReference type="AlphaFoldDB" id="A0A4Y9SK12"/>
<reference evidence="4 5" key="1">
    <citation type="submission" date="2019-03" db="EMBL/GenBank/DDBJ databases">
        <title>Draft Genome Sequence of Duganella callidus sp. nov., a Novel Duganella Species Isolated from Cultivated Soil.</title>
        <authorList>
            <person name="Raths R."/>
            <person name="Peta V."/>
            <person name="Bucking H."/>
        </authorList>
    </citation>
    <scope>NUCLEOTIDE SEQUENCE [LARGE SCALE GENOMIC DNA]</scope>
    <source>
        <strain evidence="4 5">DN04</strain>
    </source>
</reference>
<accession>A0A4Y9SK12</accession>
<keyword evidence="5" id="KW-1185">Reference proteome</keyword>
<organism evidence="4 5">
    <name type="scientific">Duganella callida</name>
    <dbReference type="NCBI Taxonomy" id="2561932"/>
    <lineage>
        <taxon>Bacteria</taxon>
        <taxon>Pseudomonadati</taxon>
        <taxon>Pseudomonadota</taxon>
        <taxon>Betaproteobacteria</taxon>
        <taxon>Burkholderiales</taxon>
        <taxon>Oxalobacteraceae</taxon>
        <taxon>Telluria group</taxon>
        <taxon>Duganella</taxon>
    </lineage>
</organism>